<dbReference type="PANTHER" id="PTHR10357">
    <property type="entry name" value="ALPHA-AMYLASE FAMILY MEMBER"/>
    <property type="match status" value="1"/>
</dbReference>
<feature type="domain" description="Glycosyl hydrolase family 13 catalytic" evidence="12">
    <location>
        <begin position="35"/>
        <end position="377"/>
    </location>
</feature>
<dbReference type="InterPro" id="IPR054174">
    <property type="entry name" value="Alpha-amylase-like_C"/>
</dbReference>
<evidence type="ECO:0000256" key="7">
    <source>
        <dbReference type="ARBA" id="ARBA00022801"/>
    </source>
</evidence>
<dbReference type="AlphaFoldDB" id="A0A2S7N0F6"/>
<dbReference type="Gene3D" id="2.60.40.1180">
    <property type="entry name" value="Golgi alpha-mannosidase II"/>
    <property type="match status" value="1"/>
</dbReference>
<evidence type="ECO:0000256" key="10">
    <source>
        <dbReference type="ARBA" id="ARBA00023295"/>
    </source>
</evidence>
<dbReference type="InterPro" id="IPR013777">
    <property type="entry name" value="A-amylase-like"/>
</dbReference>
<evidence type="ECO:0000313" key="13">
    <source>
        <dbReference type="EMBL" id="PQD95465.1"/>
    </source>
</evidence>
<evidence type="ECO:0000259" key="12">
    <source>
        <dbReference type="SMART" id="SM00642"/>
    </source>
</evidence>
<keyword evidence="13" id="KW-0456">Lyase</keyword>
<name>A0A2S7N0F6_9BACI</name>
<dbReference type="InterPro" id="IPR017853">
    <property type="entry name" value="GH"/>
</dbReference>
<comment type="catalytic activity">
    <reaction evidence="1">
        <text>Endohydrolysis of (1-&gt;4)-alpha-D-glucosidic linkages in polysaccharides containing three or more (1-&gt;4)-alpha-linked D-glucose units.</text>
        <dbReference type="EC" id="3.2.1.1"/>
    </reaction>
</comment>
<comment type="caution">
    <text evidence="13">The sequence shown here is derived from an EMBL/GenBank/DDBJ whole genome shotgun (WGS) entry which is preliminary data.</text>
</comment>
<keyword evidence="11" id="KW-1133">Transmembrane helix</keyword>
<evidence type="ECO:0000256" key="2">
    <source>
        <dbReference type="ARBA" id="ARBA00001913"/>
    </source>
</evidence>
<dbReference type="GO" id="GO:0004556">
    <property type="term" value="F:alpha-amylase activity"/>
    <property type="evidence" value="ECO:0007669"/>
    <property type="project" value="UniProtKB-EC"/>
</dbReference>
<dbReference type="PANTHER" id="PTHR10357:SF215">
    <property type="entry name" value="ALPHA-AMYLASE 1"/>
    <property type="match status" value="1"/>
</dbReference>
<evidence type="ECO:0000256" key="1">
    <source>
        <dbReference type="ARBA" id="ARBA00000548"/>
    </source>
</evidence>
<dbReference type="EC" id="3.2.1.1" evidence="4"/>
<evidence type="ECO:0000256" key="5">
    <source>
        <dbReference type="ARBA" id="ARBA00022723"/>
    </source>
</evidence>
<keyword evidence="5" id="KW-0479">Metal-binding</keyword>
<reference evidence="13 14" key="1">
    <citation type="submission" date="2017-12" db="EMBL/GenBank/DDBJ databases">
        <title>Taxonomic description and draft genome of Pradoshia cofamensis Gen. nov., sp. nov., a thermotolerant bacillale isolated from anterior gut of earthworm Eisenia fetida.</title>
        <authorList>
            <person name="Saha T."/>
            <person name="Chakraborty R."/>
        </authorList>
    </citation>
    <scope>NUCLEOTIDE SEQUENCE [LARGE SCALE GENOMIC DNA]</scope>
    <source>
        <strain evidence="13 14">EAG3</strain>
    </source>
</reference>
<keyword evidence="9" id="KW-0119">Carbohydrate metabolism</keyword>
<dbReference type="OrthoDB" id="9805159at2"/>
<keyword evidence="8" id="KW-0106">Calcium</keyword>
<dbReference type="SMART" id="SM00642">
    <property type="entry name" value="Aamy"/>
    <property type="match status" value="1"/>
</dbReference>
<evidence type="ECO:0000256" key="11">
    <source>
        <dbReference type="SAM" id="Phobius"/>
    </source>
</evidence>
<keyword evidence="7" id="KW-0378">Hydrolase</keyword>
<dbReference type="GO" id="GO:0005509">
    <property type="term" value="F:calcium ion binding"/>
    <property type="evidence" value="ECO:0007669"/>
    <property type="project" value="InterPro"/>
</dbReference>
<evidence type="ECO:0000256" key="9">
    <source>
        <dbReference type="ARBA" id="ARBA00023277"/>
    </source>
</evidence>
<dbReference type="Gene3D" id="3.20.20.80">
    <property type="entry name" value="Glycosidases"/>
    <property type="match status" value="1"/>
</dbReference>
<dbReference type="RefSeq" id="WP_104849220.1">
    <property type="nucleotide sequence ID" value="NZ_PKOZ01000004.1"/>
</dbReference>
<keyword evidence="14" id="KW-1185">Reference proteome</keyword>
<feature type="transmembrane region" description="Helical" evidence="11">
    <location>
        <begin position="473"/>
        <end position="493"/>
    </location>
</feature>
<organism evidence="13 14">
    <name type="scientific">Pradoshia eiseniae</name>
    <dbReference type="NCBI Taxonomy" id="2064768"/>
    <lineage>
        <taxon>Bacteria</taxon>
        <taxon>Bacillati</taxon>
        <taxon>Bacillota</taxon>
        <taxon>Bacilli</taxon>
        <taxon>Bacillales</taxon>
        <taxon>Bacillaceae</taxon>
        <taxon>Pradoshia</taxon>
    </lineage>
</organism>
<evidence type="ECO:0000313" key="14">
    <source>
        <dbReference type="Proteomes" id="UP000239663"/>
    </source>
</evidence>
<dbReference type="SUPFAM" id="SSF51011">
    <property type="entry name" value="Glycosyl hydrolase domain"/>
    <property type="match status" value="1"/>
</dbReference>
<evidence type="ECO:0000256" key="6">
    <source>
        <dbReference type="ARBA" id="ARBA00022729"/>
    </source>
</evidence>
<evidence type="ECO:0000256" key="3">
    <source>
        <dbReference type="ARBA" id="ARBA00008061"/>
    </source>
</evidence>
<dbReference type="GO" id="GO:0016829">
    <property type="term" value="F:lyase activity"/>
    <property type="evidence" value="ECO:0007669"/>
    <property type="project" value="UniProtKB-KW"/>
</dbReference>
<protein>
    <recommendedName>
        <fullName evidence="4">alpha-amylase</fullName>
        <ecNumber evidence="4">3.2.1.1</ecNumber>
    </recommendedName>
</protein>
<proteinExistence type="inferred from homology"/>
<dbReference type="InterPro" id="IPR006047">
    <property type="entry name" value="GH13_cat_dom"/>
</dbReference>
<dbReference type="GO" id="GO:0005975">
    <property type="term" value="P:carbohydrate metabolic process"/>
    <property type="evidence" value="ECO:0007669"/>
    <property type="project" value="InterPro"/>
</dbReference>
<keyword evidence="6" id="KW-0732">Signal</keyword>
<comment type="similarity">
    <text evidence="3">Belongs to the glycosyl hydrolase 13 family.</text>
</comment>
<dbReference type="SUPFAM" id="SSF51445">
    <property type="entry name" value="(Trans)glycosidases"/>
    <property type="match status" value="1"/>
</dbReference>
<gene>
    <name evidence="13" type="ORF">CYL18_09275</name>
</gene>
<evidence type="ECO:0000256" key="8">
    <source>
        <dbReference type="ARBA" id="ARBA00022837"/>
    </source>
</evidence>
<keyword evidence="10" id="KW-0326">Glycosidase</keyword>
<evidence type="ECO:0000256" key="4">
    <source>
        <dbReference type="ARBA" id="ARBA00012595"/>
    </source>
</evidence>
<dbReference type="Proteomes" id="UP000239663">
    <property type="component" value="Unassembled WGS sequence"/>
</dbReference>
<keyword evidence="11" id="KW-0472">Membrane</keyword>
<sequence>MLKRFAFILLVPLLIFPFLPGKGSAESWQDETIYYVMIDRFYNGNTENDNQVNIDDLNKYQGGDLKGVISKLDYIKEMGFTAIAFNPVIQNMDGDYTGNSPLDFMAMNENYGTIDELKELVKEAHHHDMKVILDFQVNHLGKGHPWLEEKGKENWFHEERTITETRESNNQENGWVDGKPDLAQENPEVASYLIDAAKWWAKETDIDGYRLLYMKYVPKSFWNEFIAEMKKVYPEFYLLGELDAEAIQSLPLDGVLDKGQLENLRKAFATTDREMDSIFNRWDKLFETVENPHNTVISMDTETTERFTKETERAKQFPGTRWKMALTYLYTMPGIPMMTYGSEIALNGGEKPDNHRMMNFRTDEELIEYITKLSDLRQEYPALAAGDLELLQTDGAMAVFKRETKDQTMIVAINNSSKTKTIQLDSALFENNQELRGKLNSDLVREQDGLYGITLDRETAEVYLVEDESGLNIGFLAILILIPISFVVFLIMAKKKGRQTN</sequence>
<accession>A0A2S7N0F6</accession>
<dbReference type="Pfam" id="PF22026">
    <property type="entry name" value="Alpha-amylase_C_2"/>
    <property type="match status" value="1"/>
</dbReference>
<dbReference type="Pfam" id="PF00128">
    <property type="entry name" value="Alpha-amylase"/>
    <property type="match status" value="1"/>
</dbReference>
<dbReference type="InterPro" id="IPR013780">
    <property type="entry name" value="Glyco_hydro_b"/>
</dbReference>
<dbReference type="EMBL" id="PKOZ01000004">
    <property type="protein sequence ID" value="PQD95465.1"/>
    <property type="molecule type" value="Genomic_DNA"/>
</dbReference>
<keyword evidence="11" id="KW-0812">Transmembrane</keyword>
<dbReference type="PIRSF" id="PIRSF001024">
    <property type="entry name" value="Alph-amyl_fung"/>
    <property type="match status" value="1"/>
</dbReference>
<comment type="cofactor">
    <cofactor evidence="2">
        <name>Ca(2+)</name>
        <dbReference type="ChEBI" id="CHEBI:29108"/>
    </cofactor>
</comment>